<evidence type="ECO:0000256" key="4">
    <source>
        <dbReference type="ARBA" id="ARBA00022670"/>
    </source>
</evidence>
<dbReference type="RefSeq" id="WP_125942668.1">
    <property type="nucleotide sequence ID" value="NZ_PXZH01000001.1"/>
</dbReference>
<feature type="domain" description="PDZ" evidence="12">
    <location>
        <begin position="190"/>
        <end position="241"/>
    </location>
</feature>
<keyword evidence="5 11" id="KW-0812">Transmembrane</keyword>
<dbReference type="GO" id="GO:0004222">
    <property type="term" value="F:metalloendopeptidase activity"/>
    <property type="evidence" value="ECO:0007669"/>
    <property type="project" value="InterPro"/>
</dbReference>
<dbReference type="PROSITE" id="PS50106">
    <property type="entry name" value="PDZ"/>
    <property type="match status" value="1"/>
</dbReference>
<dbReference type="InterPro" id="IPR041489">
    <property type="entry name" value="PDZ_6"/>
</dbReference>
<evidence type="ECO:0000259" key="12">
    <source>
        <dbReference type="PROSITE" id="PS50106"/>
    </source>
</evidence>
<dbReference type="Pfam" id="PF02163">
    <property type="entry name" value="Peptidase_M50"/>
    <property type="match status" value="1"/>
</dbReference>
<comment type="cofactor">
    <cofactor evidence="1 11">
        <name>Zn(2+)</name>
        <dbReference type="ChEBI" id="CHEBI:29105"/>
    </cofactor>
</comment>
<keyword evidence="6 11" id="KW-0378">Hydrolase</keyword>
<evidence type="ECO:0000256" key="9">
    <source>
        <dbReference type="ARBA" id="ARBA00023049"/>
    </source>
</evidence>
<evidence type="ECO:0000313" key="13">
    <source>
        <dbReference type="EMBL" id="RST90053.1"/>
    </source>
</evidence>
<evidence type="ECO:0000256" key="1">
    <source>
        <dbReference type="ARBA" id="ARBA00001947"/>
    </source>
</evidence>
<feature type="transmembrane region" description="Helical" evidence="11">
    <location>
        <begin position="6"/>
        <end position="25"/>
    </location>
</feature>
<evidence type="ECO:0000256" key="8">
    <source>
        <dbReference type="ARBA" id="ARBA00022989"/>
    </source>
</evidence>
<dbReference type="EC" id="3.4.24.-" evidence="11"/>
<evidence type="ECO:0000313" key="14">
    <source>
        <dbReference type="Proteomes" id="UP000277864"/>
    </source>
</evidence>
<comment type="caution">
    <text evidence="13">The sequence shown here is derived from an EMBL/GenBank/DDBJ whole genome shotgun (WGS) entry which is preliminary data.</text>
</comment>
<sequence length="428" mass="47017">MKTIITFIFVFGLIVVVHEFGHFLFAKLSGILVREFSIGMGPKLFSHRSQSGTTYTVRMLPVGGYVRMAGAGEEELELTPGQPVSIELNQEEVVTRINTSSKVQLPNSLPMEVTSFDLEDELFIKGYLNGDEKEEKLYQVDHDAAIIETDGIEVQIAPRDVQFQSAKLINRMLTNVAGPLFNFILTFILFGVVLFAQGGEIQPDPSSHIGGVAENSPAAKAGIKPGDVITSVNHQPVEQFTDIKPIIDKQVGKETPIEVKRDGKVVELTLVPKTETLEDGTKAVRIGIQGGTRFVSLNFLEKIKRAANKTWESATMIFVALKGLVTGFSLNKLGGPVMIFQVSSQVSNESFMTILNFIAVLSVNLGIVNLLPIPALDGGKLLLNLVEGIRRKPLSPEVEGKVTLVGVAFLFLLMILVTWNDIMRFFFR</sequence>
<accession>A0A429Z8Q1</accession>
<feature type="transmembrane region" description="Helical" evidence="11">
    <location>
        <begin position="314"/>
        <end position="333"/>
    </location>
</feature>
<dbReference type="InterPro" id="IPR001478">
    <property type="entry name" value="PDZ"/>
</dbReference>
<evidence type="ECO:0000256" key="6">
    <source>
        <dbReference type="ARBA" id="ARBA00022801"/>
    </source>
</evidence>
<reference evidence="13 14" key="1">
    <citation type="submission" date="2018-03" db="EMBL/GenBank/DDBJ databases">
        <authorList>
            <person name="Gulvik C.A."/>
        </authorList>
    </citation>
    <scope>NUCLEOTIDE SEQUENCE [LARGE SCALE GENOMIC DNA]</scope>
    <source>
        <strain evidence="13 14">JCM 31581</strain>
    </source>
</reference>
<name>A0A429Z8Q1_9ENTE</name>
<dbReference type="CDD" id="cd06163">
    <property type="entry name" value="S2P-M50_PDZ_RseP-like"/>
    <property type="match status" value="1"/>
</dbReference>
<comment type="similarity">
    <text evidence="3 11">Belongs to the peptidase M50B family.</text>
</comment>
<keyword evidence="9 11" id="KW-0482">Metalloprotease</keyword>
<evidence type="ECO:0000256" key="3">
    <source>
        <dbReference type="ARBA" id="ARBA00007931"/>
    </source>
</evidence>
<dbReference type="OrthoDB" id="9782003at2"/>
<feature type="transmembrane region" description="Helical" evidence="11">
    <location>
        <begin position="402"/>
        <end position="422"/>
    </location>
</feature>
<dbReference type="Gene3D" id="2.30.42.10">
    <property type="match status" value="1"/>
</dbReference>
<organism evidence="13 14">
    <name type="scientific">Vagococcus humatus</name>
    <dbReference type="NCBI Taxonomy" id="1889241"/>
    <lineage>
        <taxon>Bacteria</taxon>
        <taxon>Bacillati</taxon>
        <taxon>Bacillota</taxon>
        <taxon>Bacilli</taxon>
        <taxon>Lactobacillales</taxon>
        <taxon>Enterococcaceae</taxon>
        <taxon>Vagococcus</taxon>
    </lineage>
</organism>
<dbReference type="PANTHER" id="PTHR42837">
    <property type="entry name" value="REGULATOR OF SIGMA-E PROTEASE RSEP"/>
    <property type="match status" value="1"/>
</dbReference>
<feature type="transmembrane region" description="Helical" evidence="11">
    <location>
        <begin position="354"/>
        <end position="375"/>
    </location>
</feature>
<dbReference type="NCBIfam" id="TIGR00054">
    <property type="entry name" value="RIP metalloprotease RseP"/>
    <property type="match status" value="1"/>
</dbReference>
<dbReference type="Pfam" id="PF17820">
    <property type="entry name" value="PDZ_6"/>
    <property type="match status" value="1"/>
</dbReference>
<comment type="subcellular location">
    <subcellularLocation>
        <location evidence="2">Membrane</location>
        <topology evidence="2">Multi-pass membrane protein</topology>
    </subcellularLocation>
</comment>
<keyword evidence="7 11" id="KW-0862">Zinc</keyword>
<evidence type="ECO:0000256" key="5">
    <source>
        <dbReference type="ARBA" id="ARBA00022692"/>
    </source>
</evidence>
<keyword evidence="14" id="KW-1185">Reference proteome</keyword>
<evidence type="ECO:0000256" key="10">
    <source>
        <dbReference type="ARBA" id="ARBA00023136"/>
    </source>
</evidence>
<dbReference type="InterPro" id="IPR036034">
    <property type="entry name" value="PDZ_sf"/>
</dbReference>
<protein>
    <recommendedName>
        <fullName evidence="11">Zinc metalloprotease</fullName>
        <ecNumber evidence="11">3.4.24.-</ecNumber>
    </recommendedName>
</protein>
<keyword evidence="10 11" id="KW-0472">Membrane</keyword>
<dbReference type="CDD" id="cd23081">
    <property type="entry name" value="cpPDZ_EcRseP-like"/>
    <property type="match status" value="1"/>
</dbReference>
<feature type="transmembrane region" description="Helical" evidence="11">
    <location>
        <begin position="176"/>
        <end position="196"/>
    </location>
</feature>
<evidence type="ECO:0000256" key="2">
    <source>
        <dbReference type="ARBA" id="ARBA00004141"/>
    </source>
</evidence>
<dbReference type="GO" id="GO:0016020">
    <property type="term" value="C:membrane"/>
    <property type="evidence" value="ECO:0007669"/>
    <property type="project" value="UniProtKB-SubCell"/>
</dbReference>
<dbReference type="SUPFAM" id="SSF50156">
    <property type="entry name" value="PDZ domain-like"/>
    <property type="match status" value="1"/>
</dbReference>
<dbReference type="PANTHER" id="PTHR42837:SF2">
    <property type="entry name" value="MEMBRANE METALLOPROTEASE ARASP2, CHLOROPLASTIC-RELATED"/>
    <property type="match status" value="1"/>
</dbReference>
<dbReference type="AlphaFoldDB" id="A0A429Z8Q1"/>
<proteinExistence type="inferred from homology"/>
<evidence type="ECO:0000256" key="7">
    <source>
        <dbReference type="ARBA" id="ARBA00022833"/>
    </source>
</evidence>
<dbReference type="GO" id="GO:0006508">
    <property type="term" value="P:proteolysis"/>
    <property type="evidence" value="ECO:0007669"/>
    <property type="project" value="UniProtKB-KW"/>
</dbReference>
<dbReference type="GO" id="GO:0046872">
    <property type="term" value="F:metal ion binding"/>
    <property type="evidence" value="ECO:0007669"/>
    <property type="project" value="UniProtKB-KW"/>
</dbReference>
<keyword evidence="4 13" id="KW-0645">Protease</keyword>
<dbReference type="InterPro" id="IPR004387">
    <property type="entry name" value="Pept_M50_Zn"/>
</dbReference>
<gene>
    <name evidence="13" type="primary">rseP</name>
    <name evidence="13" type="ORF">C7P63_02955</name>
</gene>
<evidence type="ECO:0000256" key="11">
    <source>
        <dbReference type="RuleBase" id="RU362031"/>
    </source>
</evidence>
<keyword evidence="11" id="KW-0479">Metal-binding</keyword>
<dbReference type="InterPro" id="IPR008915">
    <property type="entry name" value="Peptidase_M50"/>
</dbReference>
<keyword evidence="8 11" id="KW-1133">Transmembrane helix</keyword>
<dbReference type="SMART" id="SM00228">
    <property type="entry name" value="PDZ"/>
    <property type="match status" value="1"/>
</dbReference>
<dbReference type="EMBL" id="PXZH01000001">
    <property type="protein sequence ID" value="RST90053.1"/>
    <property type="molecule type" value="Genomic_DNA"/>
</dbReference>
<dbReference type="Proteomes" id="UP000277864">
    <property type="component" value="Unassembled WGS sequence"/>
</dbReference>